<reference evidence="3 4" key="1">
    <citation type="submission" date="2024-04" db="EMBL/GenBank/DDBJ databases">
        <authorList>
            <person name="Waldvogel A.-M."/>
            <person name="Schoenle A."/>
        </authorList>
    </citation>
    <scope>NUCLEOTIDE SEQUENCE [LARGE SCALE GENOMIC DNA]</scope>
</reference>
<evidence type="ECO:0000256" key="2">
    <source>
        <dbReference type="SAM" id="SignalP"/>
    </source>
</evidence>
<keyword evidence="2" id="KW-0732">Signal</keyword>
<name>A0AAV2KGJ3_KNICA</name>
<evidence type="ECO:0000313" key="4">
    <source>
        <dbReference type="Proteomes" id="UP001497482"/>
    </source>
</evidence>
<proteinExistence type="predicted"/>
<dbReference type="Proteomes" id="UP001497482">
    <property type="component" value="Chromosome 18"/>
</dbReference>
<evidence type="ECO:0000313" key="3">
    <source>
        <dbReference type="EMBL" id="CAL1587988.1"/>
    </source>
</evidence>
<dbReference type="AlphaFoldDB" id="A0AAV2KGJ3"/>
<protein>
    <submittedName>
        <fullName evidence="3">Uncharacterized protein</fullName>
    </submittedName>
</protein>
<evidence type="ECO:0000256" key="1">
    <source>
        <dbReference type="SAM" id="MobiDB-lite"/>
    </source>
</evidence>
<accession>A0AAV2KGJ3</accession>
<feature type="compositionally biased region" description="Basic and acidic residues" evidence="1">
    <location>
        <begin position="62"/>
        <end position="74"/>
    </location>
</feature>
<gene>
    <name evidence="3" type="ORF">KC01_LOCUS17872</name>
</gene>
<feature type="signal peptide" evidence="2">
    <location>
        <begin position="1"/>
        <end position="18"/>
    </location>
</feature>
<keyword evidence="4" id="KW-1185">Reference proteome</keyword>
<sequence length="84" mass="9771">MLSVWCFMVFAAVGERLAVSGEEPRPEEDRHVWDWFSLGRRRDSGDTSSEVTYPKRLVQHTQTEEETAHGRLDTRINNSDIHQL</sequence>
<feature type="region of interest" description="Disordered" evidence="1">
    <location>
        <begin position="57"/>
        <end position="84"/>
    </location>
</feature>
<feature type="chain" id="PRO_5043752148" evidence="2">
    <location>
        <begin position="19"/>
        <end position="84"/>
    </location>
</feature>
<organism evidence="3 4">
    <name type="scientific">Knipowitschia caucasica</name>
    <name type="common">Caucasian dwarf goby</name>
    <name type="synonym">Pomatoschistus caucasicus</name>
    <dbReference type="NCBI Taxonomy" id="637954"/>
    <lineage>
        <taxon>Eukaryota</taxon>
        <taxon>Metazoa</taxon>
        <taxon>Chordata</taxon>
        <taxon>Craniata</taxon>
        <taxon>Vertebrata</taxon>
        <taxon>Euteleostomi</taxon>
        <taxon>Actinopterygii</taxon>
        <taxon>Neopterygii</taxon>
        <taxon>Teleostei</taxon>
        <taxon>Neoteleostei</taxon>
        <taxon>Acanthomorphata</taxon>
        <taxon>Gobiaria</taxon>
        <taxon>Gobiiformes</taxon>
        <taxon>Gobioidei</taxon>
        <taxon>Gobiidae</taxon>
        <taxon>Gobiinae</taxon>
        <taxon>Knipowitschia</taxon>
    </lineage>
</organism>
<dbReference type="EMBL" id="OZ035840">
    <property type="protein sequence ID" value="CAL1587988.1"/>
    <property type="molecule type" value="Genomic_DNA"/>
</dbReference>
<feature type="compositionally biased region" description="Polar residues" evidence="1">
    <location>
        <begin position="75"/>
        <end position="84"/>
    </location>
</feature>